<dbReference type="EMBL" id="DS469545">
    <property type="protein sequence ID" value="EDO44338.1"/>
    <property type="molecule type" value="Genomic_DNA"/>
</dbReference>
<evidence type="ECO:0000256" key="1">
    <source>
        <dbReference type="ARBA" id="ARBA00038473"/>
    </source>
</evidence>
<proteinExistence type="inferred from homology"/>
<dbReference type="PANTHER" id="PTHR22935:SF95">
    <property type="entry name" value="BETA-LACTAMASE-LIKE 1-RELATED"/>
    <property type="match status" value="1"/>
</dbReference>
<dbReference type="OMA" id="XPLGMAS"/>
<dbReference type="PhylomeDB" id="A7RW26"/>
<gene>
    <name evidence="3" type="ORF">NEMVEDRAFT_v1g95520</name>
</gene>
<evidence type="ECO:0000313" key="4">
    <source>
        <dbReference type="Proteomes" id="UP000001593"/>
    </source>
</evidence>
<dbReference type="AlphaFoldDB" id="A7RW26"/>
<dbReference type="InterPro" id="IPR051478">
    <property type="entry name" value="Beta-lactamase-like_AB/R"/>
</dbReference>
<evidence type="ECO:0000313" key="3">
    <source>
        <dbReference type="EMBL" id="EDO44338.1"/>
    </source>
</evidence>
<dbReference type="eggNOG" id="ENOG502S3SB">
    <property type="taxonomic scope" value="Eukaryota"/>
</dbReference>
<feature type="non-terminal residue" evidence="3">
    <location>
        <position position="259"/>
    </location>
</feature>
<dbReference type="SUPFAM" id="SSF56601">
    <property type="entry name" value="beta-lactamase/transpeptidase-like"/>
    <property type="match status" value="1"/>
</dbReference>
<feature type="non-terminal residue" evidence="3">
    <location>
        <position position="1"/>
    </location>
</feature>
<dbReference type="Gene3D" id="3.40.710.10">
    <property type="entry name" value="DD-peptidase/beta-lactamase superfamily"/>
    <property type="match status" value="1"/>
</dbReference>
<organism evidence="3 4">
    <name type="scientific">Nematostella vectensis</name>
    <name type="common">Starlet sea anemone</name>
    <dbReference type="NCBI Taxonomy" id="45351"/>
    <lineage>
        <taxon>Eukaryota</taxon>
        <taxon>Metazoa</taxon>
        <taxon>Cnidaria</taxon>
        <taxon>Anthozoa</taxon>
        <taxon>Hexacorallia</taxon>
        <taxon>Actiniaria</taxon>
        <taxon>Edwardsiidae</taxon>
        <taxon>Nematostella</taxon>
    </lineage>
</organism>
<comment type="similarity">
    <text evidence="1">Belongs to the beta-lactamase family.</text>
</comment>
<protein>
    <recommendedName>
        <fullName evidence="2">Beta-lactamase-related domain-containing protein</fullName>
    </recommendedName>
</protein>
<dbReference type="InParanoid" id="A7RW26"/>
<dbReference type="HOGENOM" id="CLU_042163_0_0_1"/>
<accession>A7RW26</accession>
<feature type="domain" description="Beta-lactamase-related" evidence="2">
    <location>
        <begin position="1"/>
        <end position="257"/>
    </location>
</feature>
<evidence type="ECO:0000259" key="2">
    <source>
        <dbReference type="Pfam" id="PF00144"/>
    </source>
</evidence>
<dbReference type="PANTHER" id="PTHR22935">
    <property type="entry name" value="PENICILLIN-BINDING PROTEIN"/>
    <property type="match status" value="1"/>
</dbReference>
<reference evidence="3 4" key="1">
    <citation type="journal article" date="2007" name="Science">
        <title>Sea anemone genome reveals ancestral eumetazoan gene repertoire and genomic organization.</title>
        <authorList>
            <person name="Putnam N.H."/>
            <person name="Srivastava M."/>
            <person name="Hellsten U."/>
            <person name="Dirks B."/>
            <person name="Chapman J."/>
            <person name="Salamov A."/>
            <person name="Terry A."/>
            <person name="Shapiro H."/>
            <person name="Lindquist E."/>
            <person name="Kapitonov V.V."/>
            <person name="Jurka J."/>
            <person name="Genikhovich G."/>
            <person name="Grigoriev I.V."/>
            <person name="Lucas S.M."/>
            <person name="Steele R.E."/>
            <person name="Finnerty J.R."/>
            <person name="Technau U."/>
            <person name="Martindale M.Q."/>
            <person name="Rokhsar D.S."/>
        </authorList>
    </citation>
    <scope>NUCLEOTIDE SEQUENCE [LARGE SCALE GENOMIC DNA]</scope>
    <source>
        <strain evidence="4">CH2 X CH6</strain>
    </source>
</reference>
<dbReference type="Pfam" id="PF00144">
    <property type="entry name" value="Beta-lactamase"/>
    <property type="match status" value="1"/>
</dbReference>
<dbReference type="Proteomes" id="UP000001593">
    <property type="component" value="Unassembled WGS sequence"/>
</dbReference>
<dbReference type="InterPro" id="IPR001466">
    <property type="entry name" value="Beta-lactam-related"/>
</dbReference>
<keyword evidence="4" id="KW-1185">Reference proteome</keyword>
<sequence length="259" mass="29038">IGSITKVFPVIMLYKMYQDGLIDSLDDPLSKYAPDFHMNNPFTEENITLRQIANQLSGLPREAPCGACLNETTSSKQLALLRNRSLVVEPGTVPSYSNLGYALLGRLLTEMPKVNMTFEDWSRNKILIPLGLNNTGFRIDKEIEQDMAPSYNSLGNRVPFMDIKWLAPAGQMYSSPRDMALFGMYLNAAKKQSVLQTKYWREILSPSDIAPDGQTLWGSPWEMIFHKNFLVRGKGGAIDGYSAMVSVVPEIQLGFNVFI</sequence>
<dbReference type="InterPro" id="IPR012338">
    <property type="entry name" value="Beta-lactam/transpept-like"/>
</dbReference>
<name>A7RW26_NEMVE</name>